<sequence length="243" mass="26138">MYAGGQARDAKDVESAVRAYGAAPGGTAMMKSEQKAAEEAMASGIYVTWQSPDERECCRIQSNSSCLCGHALKSHDAPKGGGARLRPPGCSKCGCSRFRYAPTRPEECGQWWLPRRKDFDVKAWRARVRKNPQDYACLNCDQKVSDHEAVFETERARRDAGRPVREAFAPLASTPELQALVLGDEQEDDLEALAASGAISAAAYHRRVASAAALAAPGGAPYAATTVGVAPPPRGRGAYVRRR</sequence>
<evidence type="ECO:0000256" key="1">
    <source>
        <dbReference type="ARBA" id="ARBA00011026"/>
    </source>
</evidence>
<dbReference type="EMBL" id="JBBJCI010000217">
    <property type="protein sequence ID" value="KAK7240068.1"/>
    <property type="molecule type" value="Genomic_DNA"/>
</dbReference>
<dbReference type="InterPro" id="IPR026755">
    <property type="entry name" value="Fam221a/b"/>
</dbReference>
<comment type="similarity">
    <text evidence="1">Belongs to the FAM221 family.</text>
</comment>
<dbReference type="PANTHER" id="PTHR31214:SF3">
    <property type="entry name" value="PROTEIN FAM221B"/>
    <property type="match status" value="1"/>
</dbReference>
<dbReference type="Proteomes" id="UP001363151">
    <property type="component" value="Unassembled WGS sequence"/>
</dbReference>
<keyword evidence="3" id="KW-1185">Reference proteome</keyword>
<evidence type="ECO:0000313" key="3">
    <source>
        <dbReference type="Proteomes" id="UP001363151"/>
    </source>
</evidence>
<dbReference type="PANTHER" id="PTHR31214">
    <property type="entry name" value="PROTEIN FAM221A-RELATED"/>
    <property type="match status" value="1"/>
</dbReference>
<name>A0ABR1FWC3_AURAN</name>
<evidence type="ECO:0008006" key="4">
    <source>
        <dbReference type="Google" id="ProtNLM"/>
    </source>
</evidence>
<organism evidence="2 3">
    <name type="scientific">Aureococcus anophagefferens</name>
    <name type="common">Harmful bloom alga</name>
    <dbReference type="NCBI Taxonomy" id="44056"/>
    <lineage>
        <taxon>Eukaryota</taxon>
        <taxon>Sar</taxon>
        <taxon>Stramenopiles</taxon>
        <taxon>Ochrophyta</taxon>
        <taxon>Pelagophyceae</taxon>
        <taxon>Pelagomonadales</taxon>
        <taxon>Pelagomonadaceae</taxon>
        <taxon>Aureococcus</taxon>
    </lineage>
</organism>
<accession>A0ABR1FWC3</accession>
<proteinExistence type="inferred from homology"/>
<evidence type="ECO:0000313" key="2">
    <source>
        <dbReference type="EMBL" id="KAK7240068.1"/>
    </source>
</evidence>
<dbReference type="Pfam" id="PF14753">
    <property type="entry name" value="FAM221"/>
    <property type="match status" value="1"/>
</dbReference>
<comment type="caution">
    <text evidence="2">The sequence shown here is derived from an EMBL/GenBank/DDBJ whole genome shotgun (WGS) entry which is preliminary data.</text>
</comment>
<protein>
    <recommendedName>
        <fullName evidence="4">Stc1 domain-containing protein</fullName>
    </recommendedName>
</protein>
<gene>
    <name evidence="2" type="ORF">SO694_00116047</name>
</gene>
<reference evidence="2 3" key="1">
    <citation type="submission" date="2024-03" db="EMBL/GenBank/DDBJ databases">
        <title>Aureococcus anophagefferens CCMP1851 and Kratosvirus quantuckense: Draft genome of a second virus-susceptible host strain in the model system.</title>
        <authorList>
            <person name="Chase E."/>
            <person name="Truchon A.R."/>
            <person name="Schepens W."/>
            <person name="Wilhelm S.W."/>
        </authorList>
    </citation>
    <scope>NUCLEOTIDE SEQUENCE [LARGE SCALE GENOMIC DNA]</scope>
    <source>
        <strain evidence="2 3">CCMP1851</strain>
    </source>
</reference>